<keyword evidence="13" id="KW-1185">Reference proteome</keyword>
<evidence type="ECO:0000256" key="3">
    <source>
        <dbReference type="ARBA" id="ARBA00022448"/>
    </source>
</evidence>
<evidence type="ECO:0000256" key="5">
    <source>
        <dbReference type="ARBA" id="ARBA00022737"/>
    </source>
</evidence>
<comment type="subcellular location">
    <subcellularLocation>
        <location evidence="1">Membrane</location>
        <topology evidence="1">Multi-pass membrane protein</topology>
    </subcellularLocation>
</comment>
<dbReference type="eggNOG" id="KOG0059">
    <property type="taxonomic scope" value="Eukaryota"/>
</dbReference>
<reference evidence="12" key="2">
    <citation type="submission" date="2017-05" db="UniProtKB">
        <authorList>
            <consortium name="EnsemblMetazoa"/>
        </authorList>
    </citation>
    <scope>IDENTIFICATION</scope>
</reference>
<keyword evidence="3" id="KW-0813">Transport</keyword>
<feature type="transmembrane region" description="Helical" evidence="10">
    <location>
        <begin position="556"/>
        <end position="575"/>
    </location>
</feature>
<dbReference type="Pfam" id="PF00005">
    <property type="entry name" value="ABC_tran"/>
    <property type="match status" value="1"/>
</dbReference>
<dbReference type="OrthoDB" id="10255969at2759"/>
<keyword evidence="9 10" id="KW-0472">Membrane</keyword>
<dbReference type="Proteomes" id="UP000007879">
    <property type="component" value="Unassembled WGS sequence"/>
</dbReference>
<dbReference type="GO" id="GO:0005319">
    <property type="term" value="F:lipid transporter activity"/>
    <property type="evidence" value="ECO:0007669"/>
    <property type="project" value="TreeGrafter"/>
</dbReference>
<dbReference type="InParanoid" id="A0A1X7VVE6"/>
<dbReference type="Pfam" id="PF12698">
    <property type="entry name" value="ABC2_membrane_3"/>
    <property type="match status" value="1"/>
</dbReference>
<dbReference type="InterPro" id="IPR027417">
    <property type="entry name" value="P-loop_NTPase"/>
</dbReference>
<keyword evidence="6" id="KW-0547">Nucleotide-binding</keyword>
<keyword evidence="5" id="KW-0677">Repeat</keyword>
<feature type="transmembrane region" description="Helical" evidence="10">
    <location>
        <begin position="415"/>
        <end position="437"/>
    </location>
</feature>
<dbReference type="InterPro" id="IPR026082">
    <property type="entry name" value="ABCA"/>
</dbReference>
<evidence type="ECO:0000256" key="8">
    <source>
        <dbReference type="ARBA" id="ARBA00022989"/>
    </source>
</evidence>
<dbReference type="GO" id="GO:0016020">
    <property type="term" value="C:membrane"/>
    <property type="evidence" value="ECO:0007669"/>
    <property type="project" value="UniProtKB-SubCell"/>
</dbReference>
<dbReference type="EnsemblMetazoa" id="XM_019996194.1">
    <property type="protein sequence ID" value="XP_019851753.1"/>
    <property type="gene ID" value="LOC100632692"/>
</dbReference>
<evidence type="ECO:0000256" key="9">
    <source>
        <dbReference type="ARBA" id="ARBA00023136"/>
    </source>
</evidence>
<evidence type="ECO:0000313" key="12">
    <source>
        <dbReference type="EnsemblMetazoa" id="Aqu2.1.43844_001"/>
    </source>
</evidence>
<sequence length="1045" mass="118814">MIKNMEPQIEVVHHRNSRRQTNGGSINNGDQPYDHSSCFAKKVTFWHQFRALFLKDLSLQLKSYVTNICQLLVPVIFICFAGIIQVVLNHFLHKNGALVPGSNSLLLPYDVSRVINCNDSAPPYNDTPDICYDEVFNFLTSFDIDALPPLLLDGKVPQLQNTTFAELIDTLMENSTVPKQQVLFDLPYYYFGKSPSVNLDSRFEDLLIATPLLFNFSLNFTINPHYRHRYFDEDIQEDDDNVQIPFVVSFPNDKISDLQKHLVEVVRNYSVLAGTSSTGNDQYNRNYEVTAQSQEQYNTTLNYVKGRDYSKVKPHGAIYINSFTSTSSSVNIDYTIIANEISLYSVRDFSFKEEVGSSSVEVQRRNTLMNMAHNAILKHQLDPSDTSYTNESLIVTYIMPLYPHEANLTIDVTNLLGGILYPFAASFLFPVFIAALVKDKFERHLIMMEQNGLNRITYWTITYIFNYIIYIIIAIVIAICSILWKVRLFTQTSPLLITIIFLLWGHSQVVLGFFFANFFNRPRTATIVGYILVIAGVMVAMVLELLQVFPDDQNPLFVYMLYPPFAFYRLLFYMIDACGSYQCYGMDILSPKGGLNLVTTAILYLAGSTVLLMFVSVYLSYVLPTEYGVRKSPFFPLIALYKGFLWILKKIGFRQKCDPKELSTPTSPRRRNNISISITNEEIDNEVQQEETLVDNEYNLLDAPVIISRLRKEYPGSGGKPPHVAVESFSLVVNRNECFGLLGPNGAGKTTLISVLTGLYEPSSGSAKVAGYDLATQISDIHHHLGVCPQFDIQYPELTTEEHLLFYARLKGVKIGKASIVVNRALRQVNLYDARRRRSKQLSGGMRRRLSVAMSCIGNPDILILDEPTTGLDPASRRQVWEVIERVKDGRSVILTTHAMEEADHLCTRIGIMNYGRLRCLGSQTRLKAKFGEGYQLKFHCMPGKIRQVERYVQANVATAKHMETYADSCTYQMEKEDVVVSELFELFDNVKNEIGIVDWGIKMTTLEDVFLNIVKSHADTRNELGVSRCPVWFPCQCCYKSRTE</sequence>
<feature type="transmembrane region" description="Helical" evidence="10">
    <location>
        <begin position="458"/>
        <end position="484"/>
    </location>
</feature>
<evidence type="ECO:0000256" key="10">
    <source>
        <dbReference type="SAM" id="Phobius"/>
    </source>
</evidence>
<feature type="transmembrane region" description="Helical" evidence="10">
    <location>
        <begin position="496"/>
        <end position="515"/>
    </location>
</feature>
<dbReference type="Gene3D" id="3.40.50.300">
    <property type="entry name" value="P-loop containing nucleotide triphosphate hydrolases"/>
    <property type="match status" value="1"/>
</dbReference>
<dbReference type="PANTHER" id="PTHR19229:SF36">
    <property type="entry name" value="ATP-BINDING CASSETTE SUB-FAMILY A MEMBER 2"/>
    <property type="match status" value="1"/>
</dbReference>
<dbReference type="SUPFAM" id="SSF52540">
    <property type="entry name" value="P-loop containing nucleoside triphosphate hydrolases"/>
    <property type="match status" value="1"/>
</dbReference>
<dbReference type="PROSITE" id="PS50893">
    <property type="entry name" value="ABC_TRANSPORTER_2"/>
    <property type="match status" value="1"/>
</dbReference>
<organism evidence="12">
    <name type="scientific">Amphimedon queenslandica</name>
    <name type="common">Sponge</name>
    <dbReference type="NCBI Taxonomy" id="400682"/>
    <lineage>
        <taxon>Eukaryota</taxon>
        <taxon>Metazoa</taxon>
        <taxon>Porifera</taxon>
        <taxon>Demospongiae</taxon>
        <taxon>Heteroscleromorpha</taxon>
        <taxon>Haplosclerida</taxon>
        <taxon>Niphatidae</taxon>
        <taxon>Amphimedon</taxon>
    </lineage>
</organism>
<dbReference type="EnsemblMetazoa" id="Aqu2.1.43844_001">
    <property type="protein sequence ID" value="Aqu2.1.43844_001"/>
    <property type="gene ID" value="Aqu2.1.43844"/>
</dbReference>
<dbReference type="GO" id="GO:0140359">
    <property type="term" value="F:ABC-type transporter activity"/>
    <property type="evidence" value="ECO:0007669"/>
    <property type="project" value="InterPro"/>
</dbReference>
<dbReference type="CDD" id="cd03263">
    <property type="entry name" value="ABC_subfamily_A"/>
    <property type="match status" value="1"/>
</dbReference>
<dbReference type="GO" id="GO:0016887">
    <property type="term" value="F:ATP hydrolysis activity"/>
    <property type="evidence" value="ECO:0007669"/>
    <property type="project" value="InterPro"/>
</dbReference>
<dbReference type="KEGG" id="aqu:100632692"/>
<dbReference type="STRING" id="400682.A0A1X7VVE6"/>
<feature type="transmembrane region" description="Helical" evidence="10">
    <location>
        <begin position="527"/>
        <end position="550"/>
    </location>
</feature>
<dbReference type="SMART" id="SM00382">
    <property type="entry name" value="AAA"/>
    <property type="match status" value="1"/>
</dbReference>
<protein>
    <recommendedName>
        <fullName evidence="11">ABC transporter domain-containing protein</fullName>
    </recommendedName>
</protein>
<evidence type="ECO:0000259" key="11">
    <source>
        <dbReference type="PROSITE" id="PS50893"/>
    </source>
</evidence>
<evidence type="ECO:0000256" key="4">
    <source>
        <dbReference type="ARBA" id="ARBA00022692"/>
    </source>
</evidence>
<dbReference type="InterPro" id="IPR003593">
    <property type="entry name" value="AAA+_ATPase"/>
</dbReference>
<evidence type="ECO:0000256" key="6">
    <source>
        <dbReference type="ARBA" id="ARBA00022741"/>
    </source>
</evidence>
<name>A0A1X7VVE6_AMPQE</name>
<keyword evidence="4 10" id="KW-0812">Transmembrane</keyword>
<dbReference type="InterPro" id="IPR013525">
    <property type="entry name" value="ABC2_TM"/>
</dbReference>
<gene>
    <name evidence="12" type="primary">100632692</name>
</gene>
<proteinExistence type="inferred from homology"/>
<dbReference type="AlphaFoldDB" id="A0A1X7VVE6"/>
<evidence type="ECO:0000256" key="1">
    <source>
        <dbReference type="ARBA" id="ARBA00004141"/>
    </source>
</evidence>
<accession>A0A1X7VVE6</accession>
<keyword evidence="7" id="KW-0067">ATP-binding</keyword>
<dbReference type="PANTHER" id="PTHR19229">
    <property type="entry name" value="ATP-BINDING CASSETTE TRANSPORTER SUBFAMILY A ABCA"/>
    <property type="match status" value="1"/>
</dbReference>
<dbReference type="FunFam" id="3.40.50.300:FF:000665">
    <property type="entry name" value="ABC transporter A family member 2"/>
    <property type="match status" value="1"/>
</dbReference>
<keyword evidence="8 10" id="KW-1133">Transmembrane helix</keyword>
<dbReference type="GO" id="GO:0005524">
    <property type="term" value="F:ATP binding"/>
    <property type="evidence" value="ECO:0007669"/>
    <property type="project" value="UniProtKB-KW"/>
</dbReference>
<evidence type="ECO:0000256" key="2">
    <source>
        <dbReference type="ARBA" id="ARBA00008869"/>
    </source>
</evidence>
<reference evidence="13" key="1">
    <citation type="journal article" date="2010" name="Nature">
        <title>The Amphimedon queenslandica genome and the evolution of animal complexity.</title>
        <authorList>
            <person name="Srivastava M."/>
            <person name="Simakov O."/>
            <person name="Chapman J."/>
            <person name="Fahey B."/>
            <person name="Gauthier M.E."/>
            <person name="Mitros T."/>
            <person name="Richards G.S."/>
            <person name="Conaco C."/>
            <person name="Dacre M."/>
            <person name="Hellsten U."/>
            <person name="Larroux C."/>
            <person name="Putnam N.H."/>
            <person name="Stanke M."/>
            <person name="Adamska M."/>
            <person name="Darling A."/>
            <person name="Degnan S.M."/>
            <person name="Oakley T.H."/>
            <person name="Plachetzki D.C."/>
            <person name="Zhai Y."/>
            <person name="Adamski M."/>
            <person name="Calcino A."/>
            <person name="Cummins S.F."/>
            <person name="Goodstein D.M."/>
            <person name="Harris C."/>
            <person name="Jackson D.J."/>
            <person name="Leys S.P."/>
            <person name="Shu S."/>
            <person name="Woodcroft B.J."/>
            <person name="Vervoort M."/>
            <person name="Kosik K.S."/>
            <person name="Manning G."/>
            <person name="Degnan B.M."/>
            <person name="Rokhsar D.S."/>
        </authorList>
    </citation>
    <scope>NUCLEOTIDE SEQUENCE [LARGE SCALE GENOMIC DNA]</scope>
</reference>
<evidence type="ECO:0000256" key="7">
    <source>
        <dbReference type="ARBA" id="ARBA00022840"/>
    </source>
</evidence>
<feature type="domain" description="ABC transporter" evidence="11">
    <location>
        <begin position="705"/>
        <end position="940"/>
    </location>
</feature>
<comment type="similarity">
    <text evidence="2">Belongs to the ABC transporter superfamily. ABCA family.</text>
</comment>
<feature type="transmembrane region" description="Helical" evidence="10">
    <location>
        <begin position="595"/>
        <end position="621"/>
    </location>
</feature>
<dbReference type="InterPro" id="IPR003439">
    <property type="entry name" value="ABC_transporter-like_ATP-bd"/>
</dbReference>
<evidence type="ECO:0000313" key="13">
    <source>
        <dbReference type="Proteomes" id="UP000007879"/>
    </source>
</evidence>
<feature type="transmembrane region" description="Helical" evidence="10">
    <location>
        <begin position="64"/>
        <end position="88"/>
    </location>
</feature>